<dbReference type="RefSeq" id="XP_021880296.1">
    <property type="nucleotide sequence ID" value="XM_022024557.1"/>
</dbReference>
<organism evidence="3 4">
    <name type="scientific">Lobosporangium transversale</name>
    <dbReference type="NCBI Taxonomy" id="64571"/>
    <lineage>
        <taxon>Eukaryota</taxon>
        <taxon>Fungi</taxon>
        <taxon>Fungi incertae sedis</taxon>
        <taxon>Mucoromycota</taxon>
        <taxon>Mortierellomycotina</taxon>
        <taxon>Mortierellomycetes</taxon>
        <taxon>Mortierellales</taxon>
        <taxon>Mortierellaceae</taxon>
        <taxon>Lobosporangium</taxon>
    </lineage>
</organism>
<feature type="compositionally biased region" description="Acidic residues" evidence="1">
    <location>
        <begin position="353"/>
        <end position="375"/>
    </location>
</feature>
<name>A0A1Y2GJX1_9FUNG</name>
<dbReference type="InterPro" id="IPR000014">
    <property type="entry name" value="PAS"/>
</dbReference>
<reference evidence="3 4" key="1">
    <citation type="submission" date="2016-07" db="EMBL/GenBank/DDBJ databases">
        <title>Pervasive Adenine N6-methylation of Active Genes in Fungi.</title>
        <authorList>
            <consortium name="DOE Joint Genome Institute"/>
            <person name="Mondo S.J."/>
            <person name="Dannebaum R.O."/>
            <person name="Kuo R.C."/>
            <person name="Labutti K."/>
            <person name="Haridas S."/>
            <person name="Kuo A."/>
            <person name="Salamov A."/>
            <person name="Ahrendt S.R."/>
            <person name="Lipzen A."/>
            <person name="Sullivan W."/>
            <person name="Andreopoulos W.B."/>
            <person name="Clum A."/>
            <person name="Lindquist E."/>
            <person name="Daum C."/>
            <person name="Ramamoorthy G.K."/>
            <person name="Gryganskyi A."/>
            <person name="Culley D."/>
            <person name="Magnuson J.K."/>
            <person name="James T.Y."/>
            <person name="O'Malley M.A."/>
            <person name="Stajich J.E."/>
            <person name="Spatafora J.W."/>
            <person name="Visel A."/>
            <person name="Grigoriev I.V."/>
        </authorList>
    </citation>
    <scope>NUCLEOTIDE SEQUENCE [LARGE SCALE GENOMIC DNA]</scope>
    <source>
        <strain evidence="3 4">NRRL 3116</strain>
    </source>
</reference>
<evidence type="ECO:0000256" key="1">
    <source>
        <dbReference type="SAM" id="MobiDB-lite"/>
    </source>
</evidence>
<feature type="region of interest" description="Disordered" evidence="1">
    <location>
        <begin position="350"/>
        <end position="397"/>
    </location>
</feature>
<gene>
    <name evidence="3" type="ORF">BCR41DRAFT_355949</name>
</gene>
<comment type="caution">
    <text evidence="3">The sequence shown here is derived from an EMBL/GenBank/DDBJ whole genome shotgun (WGS) entry which is preliminary data.</text>
</comment>
<dbReference type="EMBL" id="MCFF01000024">
    <property type="protein sequence ID" value="ORZ12947.1"/>
    <property type="molecule type" value="Genomic_DNA"/>
</dbReference>
<keyword evidence="4" id="KW-1185">Reference proteome</keyword>
<dbReference type="AlphaFoldDB" id="A0A1Y2GJX1"/>
<dbReference type="Gene3D" id="3.30.450.20">
    <property type="entry name" value="PAS domain"/>
    <property type="match status" value="2"/>
</dbReference>
<dbReference type="OrthoDB" id="411251at2759"/>
<feature type="region of interest" description="Disordered" evidence="1">
    <location>
        <begin position="318"/>
        <end position="337"/>
    </location>
</feature>
<dbReference type="PROSITE" id="PS50112">
    <property type="entry name" value="PAS"/>
    <property type="match status" value="1"/>
</dbReference>
<evidence type="ECO:0000313" key="4">
    <source>
        <dbReference type="Proteomes" id="UP000193648"/>
    </source>
</evidence>
<feature type="compositionally biased region" description="Basic and acidic residues" evidence="1">
    <location>
        <begin position="318"/>
        <end position="331"/>
    </location>
</feature>
<dbReference type="InParanoid" id="A0A1Y2GJX1"/>
<protein>
    <recommendedName>
        <fullName evidence="2">PAS domain-containing protein</fullName>
    </recommendedName>
</protein>
<dbReference type="InterPro" id="IPR013655">
    <property type="entry name" value="PAS_fold_3"/>
</dbReference>
<proteinExistence type="predicted"/>
<feature type="domain" description="PAS" evidence="2">
    <location>
        <begin position="20"/>
        <end position="65"/>
    </location>
</feature>
<feature type="compositionally biased region" description="Basic and acidic residues" evidence="1">
    <location>
        <begin position="377"/>
        <end position="397"/>
    </location>
</feature>
<accession>A0A1Y2GJX1</accession>
<dbReference type="SMART" id="SM00091">
    <property type="entry name" value="PAS"/>
    <property type="match status" value="2"/>
</dbReference>
<dbReference type="GeneID" id="33566401"/>
<sequence length="412" mass="46982">MAESPSYISFHDLTPEARWLWASPSIVDVLGYTAEELIGSCVYDVILPSDVQQGKTTHKENVMNDFAASQTLLRCRNKDGRVVQCLAVFSVCYDVIINRSILVDETACPYVPLRAHSAAMTRLVGSKKQEFERIKRHHEAFAANTWDSQGLQTELRACMILNRYSRNLMVMYASPTCEQIFHIDSEQIVGKPVLLFVRADDLASFVEQLDMIKASSSILHMKFWFQSPNWAREIPCEAMIFGASDGIVAIMRRCRPFVRKHFLTNRAHYDVYNSRNSSWSSTVSTAQSYTSTPSSSVSSSPITMSKLREIRIVEQHEDGKVKPLTIPKDDPSLMSEISSFPHGVKEIQVRDYVEEEDDDDEDGDEDEYEEDDSYYDDISKDDDMAVDGRARDVRYNDGRVDSAMRTLRLREQ</sequence>
<dbReference type="STRING" id="64571.A0A1Y2GJX1"/>
<dbReference type="Pfam" id="PF13426">
    <property type="entry name" value="PAS_9"/>
    <property type="match status" value="1"/>
</dbReference>
<dbReference type="SUPFAM" id="SSF55785">
    <property type="entry name" value="PYP-like sensor domain (PAS domain)"/>
    <property type="match status" value="2"/>
</dbReference>
<evidence type="ECO:0000313" key="3">
    <source>
        <dbReference type="EMBL" id="ORZ12947.1"/>
    </source>
</evidence>
<dbReference type="CDD" id="cd00130">
    <property type="entry name" value="PAS"/>
    <property type="match status" value="2"/>
</dbReference>
<dbReference type="Pfam" id="PF08447">
    <property type="entry name" value="PAS_3"/>
    <property type="match status" value="1"/>
</dbReference>
<dbReference type="Proteomes" id="UP000193648">
    <property type="component" value="Unassembled WGS sequence"/>
</dbReference>
<dbReference type="InterPro" id="IPR035965">
    <property type="entry name" value="PAS-like_dom_sf"/>
</dbReference>
<evidence type="ECO:0000259" key="2">
    <source>
        <dbReference type="PROSITE" id="PS50112"/>
    </source>
</evidence>